<gene>
    <name evidence="2" type="ORF">RM572_25960</name>
</gene>
<dbReference type="EMBL" id="JAVREQ010000032">
    <property type="protein sequence ID" value="MDT0382209.1"/>
    <property type="molecule type" value="Genomic_DNA"/>
</dbReference>
<keyword evidence="3" id="KW-1185">Reference proteome</keyword>
<accession>A0ABU2NYZ6</accession>
<protein>
    <submittedName>
        <fullName evidence="2">Uncharacterized protein</fullName>
    </submittedName>
</protein>
<feature type="compositionally biased region" description="Low complexity" evidence="1">
    <location>
        <begin position="118"/>
        <end position="129"/>
    </location>
</feature>
<reference evidence="3" key="1">
    <citation type="submission" date="2023-07" db="EMBL/GenBank/DDBJ databases">
        <title>30 novel species of actinomycetes from the DSMZ collection.</title>
        <authorList>
            <person name="Nouioui I."/>
        </authorList>
    </citation>
    <scope>NUCLEOTIDE SEQUENCE [LARGE SCALE GENOMIC DNA]</scope>
    <source>
        <strain evidence="3">DSM 42041</strain>
    </source>
</reference>
<organism evidence="2 3">
    <name type="scientific">Streptomyces hazeniae</name>
    <dbReference type="NCBI Taxonomy" id="3075538"/>
    <lineage>
        <taxon>Bacteria</taxon>
        <taxon>Bacillati</taxon>
        <taxon>Actinomycetota</taxon>
        <taxon>Actinomycetes</taxon>
        <taxon>Kitasatosporales</taxon>
        <taxon>Streptomycetaceae</taxon>
        <taxon>Streptomyces</taxon>
    </lineage>
</organism>
<evidence type="ECO:0000313" key="2">
    <source>
        <dbReference type="EMBL" id="MDT0382209.1"/>
    </source>
</evidence>
<comment type="caution">
    <text evidence="2">The sequence shown here is derived from an EMBL/GenBank/DDBJ whole genome shotgun (WGS) entry which is preliminary data.</text>
</comment>
<evidence type="ECO:0000256" key="1">
    <source>
        <dbReference type="SAM" id="MobiDB-lite"/>
    </source>
</evidence>
<proteinExistence type="predicted"/>
<feature type="region of interest" description="Disordered" evidence="1">
    <location>
        <begin position="107"/>
        <end position="129"/>
    </location>
</feature>
<dbReference type="RefSeq" id="WP_311675813.1">
    <property type="nucleotide sequence ID" value="NZ_JAVREQ010000032.1"/>
</dbReference>
<evidence type="ECO:0000313" key="3">
    <source>
        <dbReference type="Proteomes" id="UP001183414"/>
    </source>
</evidence>
<dbReference type="Proteomes" id="UP001183414">
    <property type="component" value="Unassembled WGS sequence"/>
</dbReference>
<sequence length="129" mass="13693">MRTAKSLEPVRFDEAEAGDVEEGDERYEIFRVDCPECGQSIALFAEEPALPQHALCPTRWNPFGLTVCPGSARPAADAAPTAGAEGAQEEELAALLTLPAGLDWRRQPFSHVGGPGTRPVGRAVPAARA</sequence>
<name>A0ABU2NYZ6_9ACTN</name>